<organism evidence="1 2">
    <name type="scientific">Rhizoctonia solani</name>
    <dbReference type="NCBI Taxonomy" id="456999"/>
    <lineage>
        <taxon>Eukaryota</taxon>
        <taxon>Fungi</taxon>
        <taxon>Dikarya</taxon>
        <taxon>Basidiomycota</taxon>
        <taxon>Agaricomycotina</taxon>
        <taxon>Agaricomycetes</taxon>
        <taxon>Cantharellales</taxon>
        <taxon>Ceratobasidiaceae</taxon>
        <taxon>Rhizoctonia</taxon>
    </lineage>
</organism>
<dbReference type="EMBL" id="CAJNJQ010001307">
    <property type="protein sequence ID" value="CAE7131891.1"/>
    <property type="molecule type" value="Genomic_DNA"/>
</dbReference>
<evidence type="ECO:0000313" key="1">
    <source>
        <dbReference type="EMBL" id="CAE7131891.1"/>
    </source>
</evidence>
<dbReference type="AlphaFoldDB" id="A0A8H3DYU9"/>
<proteinExistence type="predicted"/>
<comment type="caution">
    <text evidence="1">The sequence shown here is derived from an EMBL/GenBank/DDBJ whole genome shotgun (WGS) entry which is preliminary data.</text>
</comment>
<reference evidence="1" key="1">
    <citation type="submission" date="2021-01" db="EMBL/GenBank/DDBJ databases">
        <authorList>
            <person name="Kaushik A."/>
        </authorList>
    </citation>
    <scope>NUCLEOTIDE SEQUENCE</scope>
    <source>
        <strain evidence="1">AG5</strain>
    </source>
</reference>
<evidence type="ECO:0000313" key="2">
    <source>
        <dbReference type="Proteomes" id="UP000663827"/>
    </source>
</evidence>
<name>A0A8H3DYU9_9AGAM</name>
<dbReference type="InterPro" id="IPR035992">
    <property type="entry name" value="Ricin_B-like_lectins"/>
</dbReference>
<dbReference type="SUPFAM" id="SSF50370">
    <property type="entry name" value="Ricin B-like lectins"/>
    <property type="match status" value="1"/>
</dbReference>
<accession>A0A8H3DYU9</accession>
<dbReference type="Proteomes" id="UP000663827">
    <property type="component" value="Unassembled WGS sequence"/>
</dbReference>
<gene>
    <name evidence="1" type="ORF">RDB_LOCUS65274</name>
</gene>
<sequence length="141" mass="16033">MSIEPGVYNINNHNNNFAVMMYANDAEGVPIVCVPNPNGQTQFHVEESRPGSNRYIIRSDRFRFNIGAAPDNLQKQNYPFNSLEDFEWSIEPAGPELYKIRIPSMDACWYLPEGGSQTRILIEGAQGRPAEIWRMEKVGNL</sequence>
<dbReference type="Gene3D" id="2.80.10.50">
    <property type="match status" value="1"/>
</dbReference>
<protein>
    <submittedName>
        <fullName evidence="1">Uncharacterized protein</fullName>
    </submittedName>
</protein>